<keyword evidence="2" id="KW-1185">Reference proteome</keyword>
<organism evidence="1 2">
    <name type="scientific">Rhynocoris fuscipes</name>
    <dbReference type="NCBI Taxonomy" id="488301"/>
    <lineage>
        <taxon>Eukaryota</taxon>
        <taxon>Metazoa</taxon>
        <taxon>Ecdysozoa</taxon>
        <taxon>Arthropoda</taxon>
        <taxon>Hexapoda</taxon>
        <taxon>Insecta</taxon>
        <taxon>Pterygota</taxon>
        <taxon>Neoptera</taxon>
        <taxon>Paraneoptera</taxon>
        <taxon>Hemiptera</taxon>
        <taxon>Heteroptera</taxon>
        <taxon>Panheteroptera</taxon>
        <taxon>Cimicomorpha</taxon>
        <taxon>Reduviidae</taxon>
        <taxon>Harpactorinae</taxon>
        <taxon>Harpactorini</taxon>
        <taxon>Rhynocoris</taxon>
    </lineage>
</organism>
<reference evidence="1 2" key="1">
    <citation type="submission" date="2022-12" db="EMBL/GenBank/DDBJ databases">
        <title>Chromosome-level genome assembly of true bugs.</title>
        <authorList>
            <person name="Ma L."/>
            <person name="Li H."/>
        </authorList>
    </citation>
    <scope>NUCLEOTIDE SEQUENCE [LARGE SCALE GENOMIC DNA]</scope>
    <source>
        <strain evidence="1">Lab_2022b</strain>
    </source>
</reference>
<dbReference type="AlphaFoldDB" id="A0AAW1CYR2"/>
<sequence length="121" mass="14309">MCADVRIMHNSKTEKSVTNLKTIKDILMKFFVFGTTSRRADYINISNKSDQQRCQQDSIKLQILCPPYVKNGFSQLKIFLYSLLMFLSYARSEHPHIRSRTQMRHVHSQNGFREVQNGYFR</sequence>
<dbReference type="EMBL" id="JAPXFL010000009">
    <property type="protein sequence ID" value="KAK9501732.1"/>
    <property type="molecule type" value="Genomic_DNA"/>
</dbReference>
<dbReference type="Proteomes" id="UP001461498">
    <property type="component" value="Unassembled WGS sequence"/>
</dbReference>
<evidence type="ECO:0000313" key="2">
    <source>
        <dbReference type="Proteomes" id="UP001461498"/>
    </source>
</evidence>
<protein>
    <submittedName>
        <fullName evidence="1">Uncharacterized protein</fullName>
    </submittedName>
</protein>
<evidence type="ECO:0000313" key="1">
    <source>
        <dbReference type="EMBL" id="KAK9501732.1"/>
    </source>
</evidence>
<comment type="caution">
    <text evidence="1">The sequence shown here is derived from an EMBL/GenBank/DDBJ whole genome shotgun (WGS) entry which is preliminary data.</text>
</comment>
<accession>A0AAW1CYR2</accession>
<gene>
    <name evidence="1" type="ORF">O3M35_012406</name>
</gene>
<proteinExistence type="predicted"/>
<name>A0AAW1CYR2_9HEMI</name>